<name>A0A8T1LZ65_CLOSI</name>
<protein>
    <submittedName>
        <fullName evidence="2">Uncharacterized protein</fullName>
    </submittedName>
</protein>
<evidence type="ECO:0000313" key="3">
    <source>
        <dbReference type="Proteomes" id="UP000286415"/>
    </source>
</evidence>
<feature type="compositionally biased region" description="Low complexity" evidence="1">
    <location>
        <begin position="17"/>
        <end position="28"/>
    </location>
</feature>
<organism evidence="2 3">
    <name type="scientific">Clonorchis sinensis</name>
    <name type="common">Chinese liver fluke</name>
    <dbReference type="NCBI Taxonomy" id="79923"/>
    <lineage>
        <taxon>Eukaryota</taxon>
        <taxon>Metazoa</taxon>
        <taxon>Spiralia</taxon>
        <taxon>Lophotrochozoa</taxon>
        <taxon>Platyhelminthes</taxon>
        <taxon>Trematoda</taxon>
        <taxon>Digenea</taxon>
        <taxon>Opisthorchiida</taxon>
        <taxon>Opisthorchiata</taxon>
        <taxon>Opisthorchiidae</taxon>
        <taxon>Clonorchis</taxon>
    </lineage>
</organism>
<comment type="caution">
    <text evidence="2">The sequence shown here is derived from an EMBL/GenBank/DDBJ whole genome shotgun (WGS) entry which is preliminary data.</text>
</comment>
<reference evidence="2 3" key="1">
    <citation type="journal article" date="2018" name="Biotechnol. Adv.">
        <title>Improved genomic resources and new bioinformatic workflow for the carcinogenic parasite Clonorchis sinensis: Biotechnological implications.</title>
        <authorList>
            <person name="Wang D."/>
            <person name="Korhonen P.K."/>
            <person name="Gasser R.B."/>
            <person name="Young N.D."/>
        </authorList>
    </citation>
    <scope>NUCLEOTIDE SEQUENCE [LARGE SCALE GENOMIC DNA]</scope>
    <source>
        <strain evidence="2">Cs-k2</strain>
    </source>
</reference>
<feature type="region of interest" description="Disordered" evidence="1">
    <location>
        <begin position="1"/>
        <end position="62"/>
    </location>
</feature>
<keyword evidence="3" id="KW-1185">Reference proteome</keyword>
<gene>
    <name evidence="2" type="ORF">CSKR_106330</name>
</gene>
<sequence>MPMLPYGPSYTAPPQMPGQQQSMSFQGPPSIPVLHPMPSHTYGPDRSGQQQGRNYSGAPSLPIFRPVAMRPVAYRK</sequence>
<dbReference type="EMBL" id="NIRI02000076">
    <property type="protein sequence ID" value="KAG5441886.1"/>
    <property type="molecule type" value="Genomic_DNA"/>
</dbReference>
<dbReference type="Proteomes" id="UP000286415">
    <property type="component" value="Unassembled WGS sequence"/>
</dbReference>
<reference evidence="2 3" key="2">
    <citation type="journal article" date="2021" name="Genomics">
        <title>High-quality reference genome for Clonorchis sinensis.</title>
        <authorList>
            <person name="Young N.D."/>
            <person name="Stroehlein A.J."/>
            <person name="Kinkar L."/>
            <person name="Wang T."/>
            <person name="Sohn W.M."/>
            <person name="Chang B.C.H."/>
            <person name="Kaur P."/>
            <person name="Weisz D."/>
            <person name="Dudchenko O."/>
            <person name="Aiden E.L."/>
            <person name="Korhonen P.K."/>
            <person name="Gasser R.B."/>
        </authorList>
    </citation>
    <scope>NUCLEOTIDE SEQUENCE [LARGE SCALE GENOMIC DNA]</scope>
    <source>
        <strain evidence="2">Cs-k2</strain>
    </source>
</reference>
<dbReference type="AlphaFoldDB" id="A0A8T1LZ65"/>
<proteinExistence type="predicted"/>
<evidence type="ECO:0000256" key="1">
    <source>
        <dbReference type="SAM" id="MobiDB-lite"/>
    </source>
</evidence>
<evidence type="ECO:0000313" key="2">
    <source>
        <dbReference type="EMBL" id="KAG5441886.1"/>
    </source>
</evidence>
<accession>A0A8T1LZ65</accession>